<dbReference type="OrthoDB" id="10261904at2759"/>
<evidence type="ECO:0000313" key="2">
    <source>
        <dbReference type="Proteomes" id="UP000250043"/>
    </source>
</evidence>
<organism evidence="1 2">
    <name type="scientific">Obba rivulosa</name>
    <dbReference type="NCBI Taxonomy" id="1052685"/>
    <lineage>
        <taxon>Eukaryota</taxon>
        <taxon>Fungi</taxon>
        <taxon>Dikarya</taxon>
        <taxon>Basidiomycota</taxon>
        <taxon>Agaricomycotina</taxon>
        <taxon>Agaricomycetes</taxon>
        <taxon>Polyporales</taxon>
        <taxon>Gelatoporiaceae</taxon>
        <taxon>Obba</taxon>
    </lineage>
</organism>
<dbReference type="Proteomes" id="UP000250043">
    <property type="component" value="Unassembled WGS sequence"/>
</dbReference>
<dbReference type="EMBL" id="KV722489">
    <property type="protein sequence ID" value="OCH87335.1"/>
    <property type="molecule type" value="Genomic_DNA"/>
</dbReference>
<proteinExistence type="predicted"/>
<dbReference type="AlphaFoldDB" id="A0A8E2AS26"/>
<sequence length="70" mass="7937">MTTKVSKLQRAGLSDPTRVEISSKYSTVSSLLQYYLFVPQVQKDVHLANLLAQNTMIILMRTVHDARRSS</sequence>
<evidence type="ECO:0000313" key="1">
    <source>
        <dbReference type="EMBL" id="OCH87335.1"/>
    </source>
</evidence>
<reference evidence="1 2" key="1">
    <citation type="submission" date="2016-07" db="EMBL/GenBank/DDBJ databases">
        <title>Draft genome of the white-rot fungus Obba rivulosa 3A-2.</title>
        <authorList>
            <consortium name="DOE Joint Genome Institute"/>
            <person name="Miettinen O."/>
            <person name="Riley R."/>
            <person name="Acob R."/>
            <person name="Barry K."/>
            <person name="Cullen D."/>
            <person name="De Vries R."/>
            <person name="Hainaut M."/>
            <person name="Hatakka A."/>
            <person name="Henrissat B."/>
            <person name="Hilden K."/>
            <person name="Kuo R."/>
            <person name="Labutti K."/>
            <person name="Lipzen A."/>
            <person name="Makela M.R."/>
            <person name="Sandor L."/>
            <person name="Spatafora J.W."/>
            <person name="Grigoriev I.V."/>
            <person name="Hibbett D.S."/>
        </authorList>
    </citation>
    <scope>NUCLEOTIDE SEQUENCE [LARGE SCALE GENOMIC DNA]</scope>
    <source>
        <strain evidence="1 2">3A-2</strain>
    </source>
</reference>
<protein>
    <submittedName>
        <fullName evidence="1">Uncharacterized protein</fullName>
    </submittedName>
</protein>
<gene>
    <name evidence="1" type="ORF">OBBRIDRAFT_796312</name>
</gene>
<keyword evidence="2" id="KW-1185">Reference proteome</keyword>
<name>A0A8E2AS26_9APHY</name>
<accession>A0A8E2AS26</accession>